<evidence type="ECO:0000256" key="1">
    <source>
        <dbReference type="ARBA" id="ARBA00004225"/>
    </source>
</evidence>
<evidence type="ECO:0000256" key="6">
    <source>
        <dbReference type="ARBA" id="ARBA00022989"/>
    </source>
</evidence>
<evidence type="ECO:0000256" key="7">
    <source>
        <dbReference type="ARBA" id="ARBA00023128"/>
    </source>
</evidence>
<dbReference type="EMBL" id="OA883832">
    <property type="protein sequence ID" value="CAD7279807.1"/>
    <property type="molecule type" value="Genomic_DNA"/>
</dbReference>
<evidence type="ECO:0000256" key="10">
    <source>
        <dbReference type="RuleBase" id="RU000488"/>
    </source>
</evidence>
<dbReference type="InterPro" id="IPR050567">
    <property type="entry name" value="Mitochondrial_Carrier"/>
</dbReference>
<dbReference type="InterPro" id="IPR023395">
    <property type="entry name" value="MCP_dom_sf"/>
</dbReference>
<keyword evidence="5" id="KW-0677">Repeat</keyword>
<evidence type="ECO:0000256" key="9">
    <source>
        <dbReference type="PROSITE-ProRule" id="PRU00282"/>
    </source>
</evidence>
<keyword evidence="8 9" id="KW-0472">Membrane</keyword>
<feature type="repeat" description="Solcar" evidence="9">
    <location>
        <begin position="3"/>
        <end position="85"/>
    </location>
</feature>
<evidence type="ECO:0000313" key="12">
    <source>
        <dbReference type="Proteomes" id="UP000678499"/>
    </source>
</evidence>
<dbReference type="Pfam" id="PF00153">
    <property type="entry name" value="Mito_carr"/>
    <property type="match status" value="3"/>
</dbReference>
<gene>
    <name evidence="11" type="ORF">NMOB1V02_LOCUS7472</name>
</gene>
<evidence type="ECO:0000256" key="3">
    <source>
        <dbReference type="ARBA" id="ARBA00022448"/>
    </source>
</evidence>
<organism evidence="11">
    <name type="scientific">Notodromas monacha</name>
    <dbReference type="NCBI Taxonomy" id="399045"/>
    <lineage>
        <taxon>Eukaryota</taxon>
        <taxon>Metazoa</taxon>
        <taxon>Ecdysozoa</taxon>
        <taxon>Arthropoda</taxon>
        <taxon>Crustacea</taxon>
        <taxon>Oligostraca</taxon>
        <taxon>Ostracoda</taxon>
        <taxon>Podocopa</taxon>
        <taxon>Podocopida</taxon>
        <taxon>Cypridocopina</taxon>
        <taxon>Cypridoidea</taxon>
        <taxon>Cyprididae</taxon>
        <taxon>Notodromas</taxon>
    </lineage>
</organism>
<evidence type="ECO:0000256" key="4">
    <source>
        <dbReference type="ARBA" id="ARBA00022692"/>
    </source>
</evidence>
<evidence type="ECO:0000313" key="11">
    <source>
        <dbReference type="EMBL" id="CAD7279807.1"/>
    </source>
</evidence>
<evidence type="ECO:0000256" key="8">
    <source>
        <dbReference type="ARBA" id="ARBA00023136"/>
    </source>
</evidence>
<dbReference type="EMBL" id="CAJPEX010001795">
    <property type="protein sequence ID" value="CAG0919959.1"/>
    <property type="molecule type" value="Genomic_DNA"/>
</dbReference>
<keyword evidence="6" id="KW-1133">Transmembrane helix</keyword>
<dbReference type="Gene3D" id="1.50.40.10">
    <property type="entry name" value="Mitochondrial carrier domain"/>
    <property type="match status" value="1"/>
</dbReference>
<proteinExistence type="inferred from homology"/>
<dbReference type="GO" id="GO:1990575">
    <property type="term" value="P:mitochondrial L-ornithine transmembrane transport"/>
    <property type="evidence" value="ECO:0007669"/>
    <property type="project" value="TreeGrafter"/>
</dbReference>
<dbReference type="GO" id="GO:0031966">
    <property type="term" value="C:mitochondrial membrane"/>
    <property type="evidence" value="ECO:0007669"/>
    <property type="project" value="UniProtKB-SubCell"/>
</dbReference>
<keyword evidence="3 10" id="KW-0813">Transport</keyword>
<name>A0A7R9GEP7_9CRUS</name>
<dbReference type="Pfam" id="PF06677">
    <property type="entry name" value="Auto_anti-p27"/>
    <property type="match status" value="1"/>
</dbReference>
<keyword evidence="12" id="KW-1185">Reference proteome</keyword>
<dbReference type="AlphaFoldDB" id="A0A7R9GEP7"/>
<comment type="subcellular location">
    <subcellularLocation>
        <location evidence="1">Mitochondrion membrane</location>
        <topology evidence="1">Multi-pass membrane protein</topology>
    </subcellularLocation>
</comment>
<reference evidence="11" key="1">
    <citation type="submission" date="2020-11" db="EMBL/GenBank/DDBJ databases">
        <authorList>
            <person name="Tran Van P."/>
        </authorList>
    </citation>
    <scope>NUCLEOTIDE SEQUENCE</scope>
</reference>
<dbReference type="InterPro" id="IPR018108">
    <property type="entry name" value="MCP_transmembrane"/>
</dbReference>
<comment type="similarity">
    <text evidence="2 10">Belongs to the mitochondrial carrier (TC 2.A.29) family.</text>
</comment>
<dbReference type="GO" id="GO:0005289">
    <property type="term" value="F:high-affinity L-arginine transmembrane transporter activity"/>
    <property type="evidence" value="ECO:0007669"/>
    <property type="project" value="TreeGrafter"/>
</dbReference>
<keyword evidence="4 9" id="KW-0812">Transmembrane</keyword>
<feature type="repeat" description="Solcar" evidence="9">
    <location>
        <begin position="196"/>
        <end position="283"/>
    </location>
</feature>
<feature type="repeat" description="Solcar" evidence="9">
    <location>
        <begin position="95"/>
        <end position="193"/>
    </location>
</feature>
<sequence>MYWCDFWAGWIGGISGIIVGHPLDTVKVRQQTLGSSRRLGVLKTIQTTFRYEKTRGFFKGMEFPILSSGILNSLMFGTYGVCMGEIMNKRHHEAPTALDAFICGCAGGFVTISLCCPVEVVKVKLQLQTAEGAAVNVWGTTSVKHYRGPWDCVKDLWRMHGLKGLYRGSGCMLYRDIPSAGLYMAVYQGLLNELGDRPIVHALGGGLAGVLSWASIIPFDVVKSRLQSDDFQNKKYRGTWDCMKQSVKSDGFSVLFRGFSAAVLRAFPVNAAIFYAYGWTRKEFFTMNGGDAIDARERHSNKVSRIMGDLLLKGYKMLGSSCEDCSNVLLQDRSGSLLCVSCEEMKKLAPPPPAKIENTLAEPKFQTISDDEEKALAQVKDAVCKKLTWASEQLEKSDVSDALRLVQLIGNMLAILQDMKK</sequence>
<evidence type="ECO:0000256" key="2">
    <source>
        <dbReference type="ARBA" id="ARBA00006375"/>
    </source>
</evidence>
<protein>
    <submittedName>
        <fullName evidence="11">Uncharacterized protein</fullName>
    </submittedName>
</protein>
<dbReference type="InterPro" id="IPR009563">
    <property type="entry name" value="SSSCA1"/>
</dbReference>
<dbReference type="OrthoDB" id="1924968at2759"/>
<accession>A0A7R9GEP7</accession>
<dbReference type="PROSITE" id="PS50920">
    <property type="entry name" value="SOLCAR"/>
    <property type="match status" value="3"/>
</dbReference>
<dbReference type="PANTHER" id="PTHR45624">
    <property type="entry name" value="MITOCHONDRIAL BASIC AMINO ACIDS TRANSPORTER-RELATED"/>
    <property type="match status" value="1"/>
</dbReference>
<evidence type="ECO:0000256" key="5">
    <source>
        <dbReference type="ARBA" id="ARBA00022737"/>
    </source>
</evidence>
<dbReference type="Proteomes" id="UP000678499">
    <property type="component" value="Unassembled WGS sequence"/>
</dbReference>
<dbReference type="SUPFAM" id="SSF103506">
    <property type="entry name" value="Mitochondrial carrier"/>
    <property type="match status" value="1"/>
</dbReference>
<dbReference type="PANTHER" id="PTHR45624:SF1">
    <property type="entry name" value="SD08189P"/>
    <property type="match status" value="1"/>
</dbReference>
<keyword evidence="7" id="KW-0496">Mitochondrion</keyword>